<name>A0A8J2S5B1_9CRUS</name>
<dbReference type="GO" id="GO:0055078">
    <property type="term" value="P:sodium ion homeostasis"/>
    <property type="evidence" value="ECO:0007669"/>
    <property type="project" value="TreeGrafter"/>
</dbReference>
<keyword evidence="2 5" id="KW-0812">Transmembrane</keyword>
<evidence type="ECO:0000313" key="7">
    <source>
        <dbReference type="EMBL" id="CAH0110870.1"/>
    </source>
</evidence>
<feature type="transmembrane region" description="Helical" evidence="5">
    <location>
        <begin position="287"/>
        <end position="305"/>
    </location>
</feature>
<evidence type="ECO:0000259" key="6">
    <source>
        <dbReference type="Pfam" id="PF00324"/>
    </source>
</evidence>
<feature type="transmembrane region" description="Helical" evidence="5">
    <location>
        <begin position="212"/>
        <end position="239"/>
    </location>
</feature>
<dbReference type="GO" id="GO:0008511">
    <property type="term" value="F:sodium:potassium:chloride symporter activity"/>
    <property type="evidence" value="ECO:0007669"/>
    <property type="project" value="TreeGrafter"/>
</dbReference>
<evidence type="ECO:0000256" key="5">
    <source>
        <dbReference type="SAM" id="Phobius"/>
    </source>
</evidence>
<dbReference type="PANTHER" id="PTHR11827:SF103">
    <property type="entry name" value="SODIUM CHLORIDE COTRANSPORTER 69, ISOFORM E"/>
    <property type="match status" value="1"/>
</dbReference>
<dbReference type="GO" id="GO:0016020">
    <property type="term" value="C:membrane"/>
    <property type="evidence" value="ECO:0007669"/>
    <property type="project" value="UniProtKB-SubCell"/>
</dbReference>
<protein>
    <recommendedName>
        <fullName evidence="6">Amino acid permease/ SLC12A domain-containing protein</fullName>
    </recommendedName>
</protein>
<proteinExistence type="predicted"/>
<keyword evidence="8" id="KW-1185">Reference proteome</keyword>
<feature type="domain" description="Amino acid permease/ SLC12A" evidence="6">
    <location>
        <begin position="132"/>
        <end position="482"/>
    </location>
</feature>
<dbReference type="GO" id="GO:0055075">
    <property type="term" value="P:potassium ion homeostasis"/>
    <property type="evidence" value="ECO:0007669"/>
    <property type="project" value="TreeGrafter"/>
</dbReference>
<dbReference type="InterPro" id="IPR004842">
    <property type="entry name" value="SLC12A_fam"/>
</dbReference>
<evidence type="ECO:0000256" key="4">
    <source>
        <dbReference type="ARBA" id="ARBA00023136"/>
    </source>
</evidence>
<dbReference type="PANTHER" id="PTHR11827">
    <property type="entry name" value="SOLUTE CARRIER FAMILY 12, CATION COTRANSPORTERS"/>
    <property type="match status" value="1"/>
</dbReference>
<dbReference type="GO" id="GO:1990573">
    <property type="term" value="P:potassium ion import across plasma membrane"/>
    <property type="evidence" value="ECO:0007669"/>
    <property type="project" value="TreeGrafter"/>
</dbReference>
<dbReference type="Proteomes" id="UP000789390">
    <property type="component" value="Unassembled WGS sequence"/>
</dbReference>
<evidence type="ECO:0000256" key="3">
    <source>
        <dbReference type="ARBA" id="ARBA00022989"/>
    </source>
</evidence>
<dbReference type="AlphaFoldDB" id="A0A8J2S5B1"/>
<evidence type="ECO:0000256" key="1">
    <source>
        <dbReference type="ARBA" id="ARBA00004141"/>
    </source>
</evidence>
<feature type="transmembrane region" description="Helical" evidence="5">
    <location>
        <begin position="178"/>
        <end position="200"/>
    </location>
</feature>
<accession>A0A8J2S5B1</accession>
<comment type="caution">
    <text evidence="7">The sequence shown here is derived from an EMBL/GenBank/DDBJ whole genome shotgun (WGS) entry which is preliminary data.</text>
</comment>
<keyword evidence="4 5" id="KW-0472">Membrane</keyword>
<comment type="subcellular location">
    <subcellularLocation>
        <location evidence="1">Membrane</location>
        <topology evidence="1">Multi-pass membrane protein</topology>
    </subcellularLocation>
</comment>
<evidence type="ECO:0000256" key="2">
    <source>
        <dbReference type="ARBA" id="ARBA00022692"/>
    </source>
</evidence>
<organism evidence="7 8">
    <name type="scientific">Daphnia galeata</name>
    <dbReference type="NCBI Taxonomy" id="27404"/>
    <lineage>
        <taxon>Eukaryota</taxon>
        <taxon>Metazoa</taxon>
        <taxon>Ecdysozoa</taxon>
        <taxon>Arthropoda</taxon>
        <taxon>Crustacea</taxon>
        <taxon>Branchiopoda</taxon>
        <taxon>Diplostraca</taxon>
        <taxon>Cladocera</taxon>
        <taxon>Anomopoda</taxon>
        <taxon>Daphniidae</taxon>
        <taxon>Daphnia</taxon>
    </lineage>
</organism>
<feature type="transmembrane region" description="Helical" evidence="5">
    <location>
        <begin position="343"/>
        <end position="365"/>
    </location>
</feature>
<dbReference type="GO" id="GO:0055064">
    <property type="term" value="P:chloride ion homeostasis"/>
    <property type="evidence" value="ECO:0007669"/>
    <property type="project" value="TreeGrafter"/>
</dbReference>
<reference evidence="7" key="1">
    <citation type="submission" date="2021-11" db="EMBL/GenBank/DDBJ databases">
        <authorList>
            <person name="Schell T."/>
        </authorList>
    </citation>
    <scope>NUCLEOTIDE SEQUENCE</scope>
    <source>
        <strain evidence="7">M5</strain>
    </source>
</reference>
<evidence type="ECO:0000313" key="8">
    <source>
        <dbReference type="Proteomes" id="UP000789390"/>
    </source>
</evidence>
<dbReference type="OrthoDB" id="2020542at2759"/>
<keyword evidence="3 5" id="KW-1133">Transmembrane helix</keyword>
<gene>
    <name evidence="7" type="ORF">DGAL_LOCUS14477</name>
</gene>
<feature type="transmembrane region" description="Helical" evidence="5">
    <location>
        <begin position="259"/>
        <end position="280"/>
    </location>
</feature>
<feature type="transmembrane region" description="Helical" evidence="5">
    <location>
        <begin position="146"/>
        <end position="172"/>
    </location>
</feature>
<dbReference type="Pfam" id="PF00324">
    <property type="entry name" value="AA_permease"/>
    <property type="match status" value="1"/>
</dbReference>
<feature type="transmembrane region" description="Helical" evidence="5">
    <location>
        <begin position="377"/>
        <end position="400"/>
    </location>
</feature>
<dbReference type="GO" id="GO:0006884">
    <property type="term" value="P:cell volume homeostasis"/>
    <property type="evidence" value="ECO:0007669"/>
    <property type="project" value="TreeGrafter"/>
</dbReference>
<sequence length="501" mass="54503">MQSNFRQRNLDSTNRQSVITLHSVVMDNPSFDNPATTNHENCTTEQDDNRLSAASLAFSNIRNRKISRDTAPHVDNYRTANGSEMSITRPTLPQLYDPTEHAFKQQESFEEDTADLSKKSNLIDEKFGWIEGVLIRNMMSLWGVMVFLRLSWVVGQAGIGETLVIIAISTFITLVTALSMSAISTNGEIGGGIVTLWNLLCHVKSRILGPEFGGSIGIIFTIANVLDCAINVVGFSQAVQDMMLEYGGVIIVDGAINDIRIIGTATLIFICAICGLGAKYETKMKDAMFIVMMVSFSNFLVGSIMGPSSESEEARGFIGYSIDLLNENWKPSYTITSGQMQNFISVFSVYFPSNIGILAGANVSGNLKNPNKAIPKGTILAIIICSMSYVGIAIICAATVTRAATGIVEELHNGTNLNCNDTNGCNYGLYNDYQAMALVSAYAPLNYVGCFAATLSSALSDFFSCPALLEVIAADKIYPYWMIGFLGNPRHHFALTLAHSF</sequence>
<dbReference type="EMBL" id="CAKKLH010000307">
    <property type="protein sequence ID" value="CAH0110870.1"/>
    <property type="molecule type" value="Genomic_DNA"/>
</dbReference>
<dbReference type="Gene3D" id="1.20.1740.10">
    <property type="entry name" value="Amino acid/polyamine transporter I"/>
    <property type="match status" value="1"/>
</dbReference>
<dbReference type="InterPro" id="IPR004841">
    <property type="entry name" value="AA-permease/SLC12A_dom"/>
</dbReference>